<evidence type="ECO:0000256" key="1">
    <source>
        <dbReference type="ARBA" id="ARBA00022908"/>
    </source>
</evidence>
<dbReference type="EMBL" id="ACFY01000069">
    <property type="protein sequence ID" value="EEG94361.1"/>
    <property type="molecule type" value="Genomic_DNA"/>
</dbReference>
<name>C0FSV1_9FIRM</name>
<keyword evidence="2" id="KW-0238">DNA-binding</keyword>
<dbReference type="PANTHER" id="PTHR30461:SF2">
    <property type="entry name" value="SERINE RECOMBINASE PINE-RELATED"/>
    <property type="match status" value="1"/>
</dbReference>
<dbReference type="Gene3D" id="3.40.50.1390">
    <property type="entry name" value="Resolvase, N-terminal catalytic domain"/>
    <property type="match status" value="1"/>
</dbReference>
<dbReference type="SMART" id="SM00857">
    <property type="entry name" value="Resolvase"/>
    <property type="match status" value="1"/>
</dbReference>
<organism evidence="8 9">
    <name type="scientific">Roseburia inulinivorans DSM 16841</name>
    <dbReference type="NCBI Taxonomy" id="622312"/>
    <lineage>
        <taxon>Bacteria</taxon>
        <taxon>Bacillati</taxon>
        <taxon>Bacillota</taxon>
        <taxon>Clostridia</taxon>
        <taxon>Lachnospirales</taxon>
        <taxon>Lachnospiraceae</taxon>
        <taxon>Roseburia</taxon>
    </lineage>
</organism>
<dbReference type="InterPro" id="IPR050639">
    <property type="entry name" value="SSR_resolvase"/>
</dbReference>
<evidence type="ECO:0000259" key="7">
    <source>
        <dbReference type="PROSITE" id="PS51737"/>
    </source>
</evidence>
<dbReference type="InterPro" id="IPR038109">
    <property type="entry name" value="DNA_bind_recomb_sf"/>
</dbReference>
<evidence type="ECO:0000256" key="2">
    <source>
        <dbReference type="ARBA" id="ARBA00023125"/>
    </source>
</evidence>
<proteinExistence type="predicted"/>
<evidence type="ECO:0000256" key="3">
    <source>
        <dbReference type="ARBA" id="ARBA00023172"/>
    </source>
</evidence>
<dbReference type="InterPro" id="IPR036162">
    <property type="entry name" value="Resolvase-like_N_sf"/>
</dbReference>
<keyword evidence="1" id="KW-0229">DNA integration</keyword>
<dbReference type="Pfam" id="PF00239">
    <property type="entry name" value="Resolvase"/>
    <property type="match status" value="1"/>
</dbReference>
<dbReference type="PANTHER" id="PTHR30461">
    <property type="entry name" value="DNA-INVERTASE FROM LAMBDOID PROPHAGE"/>
    <property type="match status" value="1"/>
</dbReference>
<dbReference type="AlphaFoldDB" id="C0FSV1"/>
<dbReference type="PROSITE" id="PS51737">
    <property type="entry name" value="RECOMBINASE_DNA_BIND"/>
    <property type="match status" value="1"/>
</dbReference>
<dbReference type="GO" id="GO:0003677">
    <property type="term" value="F:DNA binding"/>
    <property type="evidence" value="ECO:0007669"/>
    <property type="project" value="UniProtKB-KW"/>
</dbReference>
<dbReference type="InterPro" id="IPR011109">
    <property type="entry name" value="DNA_bind_recombinase_dom"/>
</dbReference>
<dbReference type="CDD" id="cd00338">
    <property type="entry name" value="Ser_Recombinase"/>
    <property type="match status" value="1"/>
</dbReference>
<dbReference type="GO" id="GO:0000150">
    <property type="term" value="F:DNA strand exchange activity"/>
    <property type="evidence" value="ECO:0007669"/>
    <property type="project" value="InterPro"/>
</dbReference>
<evidence type="ECO:0000313" key="8">
    <source>
        <dbReference type="EMBL" id="EEG94361.1"/>
    </source>
</evidence>
<dbReference type="Pfam" id="PF13408">
    <property type="entry name" value="Zn_ribbon_recom"/>
    <property type="match status" value="1"/>
</dbReference>
<dbReference type="InterPro" id="IPR025827">
    <property type="entry name" value="Zn_ribbon_recom_dom"/>
</dbReference>
<feature type="domain" description="Resolvase/invertase-type recombinase catalytic" evidence="6">
    <location>
        <begin position="37"/>
        <end position="185"/>
    </location>
</feature>
<keyword evidence="3" id="KW-0233">DNA recombination</keyword>
<dbReference type="PROSITE" id="PS51736">
    <property type="entry name" value="RECOMBINASES_3"/>
    <property type="match status" value="1"/>
</dbReference>
<gene>
    <name evidence="8" type="ORF">ROSEINA2194_01817</name>
</gene>
<dbReference type="Pfam" id="PF07508">
    <property type="entry name" value="Recombinase"/>
    <property type="match status" value="1"/>
</dbReference>
<dbReference type="GO" id="GO:0015074">
    <property type="term" value="P:DNA integration"/>
    <property type="evidence" value="ECO:0007669"/>
    <property type="project" value="UniProtKB-KW"/>
</dbReference>
<evidence type="ECO:0000313" key="9">
    <source>
        <dbReference type="Proteomes" id="UP000003561"/>
    </source>
</evidence>
<evidence type="ECO:0000256" key="5">
    <source>
        <dbReference type="PROSITE-ProRule" id="PRU10137"/>
    </source>
</evidence>
<reference evidence="8 9" key="2">
    <citation type="submission" date="2009-03" db="EMBL/GenBank/DDBJ databases">
        <title>Draft genome sequence of Roseburia inulinivorans (DSM 16841).</title>
        <authorList>
            <person name="Sudarsanam P."/>
            <person name="Ley R."/>
            <person name="Guruge J."/>
            <person name="Turnbaugh P.J."/>
            <person name="Mahowald M."/>
            <person name="Liep D."/>
            <person name="Gordon J."/>
        </authorList>
    </citation>
    <scope>NUCLEOTIDE SEQUENCE [LARGE SCALE GENOMIC DNA]</scope>
    <source>
        <strain evidence="8 9">DSM 16841</strain>
    </source>
</reference>
<dbReference type="Proteomes" id="UP000003561">
    <property type="component" value="Unassembled WGS sequence"/>
</dbReference>
<dbReference type="PROSITE" id="PS00397">
    <property type="entry name" value="RECOMBINASES_1"/>
    <property type="match status" value="1"/>
</dbReference>
<evidence type="ECO:0000259" key="6">
    <source>
        <dbReference type="PROSITE" id="PS51736"/>
    </source>
</evidence>
<protein>
    <submittedName>
        <fullName evidence="8">Resolvase, N-terminal domain protein</fullName>
    </submittedName>
</protein>
<dbReference type="InterPro" id="IPR006118">
    <property type="entry name" value="Recombinase_CS"/>
</dbReference>
<reference evidence="8 9" key="1">
    <citation type="submission" date="2009-02" db="EMBL/GenBank/DDBJ databases">
        <authorList>
            <person name="Fulton L."/>
            <person name="Clifton S."/>
            <person name="Fulton B."/>
            <person name="Xu J."/>
            <person name="Minx P."/>
            <person name="Pepin K.H."/>
            <person name="Johnson M."/>
            <person name="Bhonagiri V."/>
            <person name="Nash W.E."/>
            <person name="Mardis E.R."/>
            <person name="Wilson R.K."/>
        </authorList>
    </citation>
    <scope>NUCLEOTIDE SEQUENCE [LARGE SCALE GENOMIC DNA]</scope>
    <source>
        <strain evidence="8 9">DSM 16841</strain>
    </source>
</reference>
<feature type="domain" description="Recombinase" evidence="7">
    <location>
        <begin position="193"/>
        <end position="319"/>
    </location>
</feature>
<dbReference type="InterPro" id="IPR006119">
    <property type="entry name" value="Resolv_N"/>
</dbReference>
<dbReference type="Gene3D" id="3.90.1750.20">
    <property type="entry name" value="Putative Large Serine Recombinase, Chain B, Domain 2"/>
    <property type="match status" value="1"/>
</dbReference>
<feature type="active site" description="O-(5'-phospho-DNA)-serine intermediate" evidence="4 5">
    <location>
        <position position="45"/>
    </location>
</feature>
<accession>C0FSV1</accession>
<sequence>MQTLENTGKGEKSMAKKVTVIKAAKAQKHTQEERRLKVCGYARVSTGSQAQATSYTAQVEYYTEKIESTPLWEFAGVYADEGISGTNVKHRDEFQMMISDCEDGNIDLILTKSITRFARNTVECIQTIRKLKEIGVGIYFEKENINTLSEKSELFITILASVAQGESENISSNNRWAIQKRFQDGTYIISTPTYGYGKDEDGNLVIIESEAETVRWIYESYLNGMGVYVIAKALNQKGIPTIRGAEKWQDGVIQDILKNPIYEGDMLQQRTYTETRFPFVRRVNNGQRNQYLIKDSHPPIVTHEEAEAVRNLMAYRVDVLHMNKSDYTKRYLFSGRIICGECGRTFRRQKIYIGKPYEKIIWTCSGHVEDKESCCMKAIREDVLHRAFTDMWNKLYTNQGTILEPLLKELTELVAARQDSEEIRQLDKEIKDISGQSQILNQVMRKGYMDSALFMESSNKLGWQLTECRRKKTLLTRKLRRTKEIVRTEQLIQLIAEQDGLREEFDEQLFKMTAEKIVVSKEHDITFCLHNGLKLTERGGRQDAVAHANRL</sequence>
<dbReference type="eggNOG" id="COG1961">
    <property type="taxonomic scope" value="Bacteria"/>
</dbReference>
<evidence type="ECO:0000256" key="4">
    <source>
        <dbReference type="PIRSR" id="PIRSR606118-50"/>
    </source>
</evidence>
<comment type="caution">
    <text evidence="8">The sequence shown here is derived from an EMBL/GenBank/DDBJ whole genome shotgun (WGS) entry which is preliminary data.</text>
</comment>
<dbReference type="SUPFAM" id="SSF53041">
    <property type="entry name" value="Resolvase-like"/>
    <property type="match status" value="1"/>
</dbReference>